<accession>A0A3J3C6P7</accession>
<proteinExistence type="inferred from homology"/>
<dbReference type="InterPro" id="IPR002645">
    <property type="entry name" value="STAS_dom"/>
</dbReference>
<evidence type="ECO:0000313" key="4">
    <source>
        <dbReference type="EMBL" id="MHS99698.1"/>
    </source>
</evidence>
<gene>
    <name evidence="4" type="ORF">EEN88_18075</name>
</gene>
<dbReference type="AlphaFoldDB" id="A0A3J3C6P7"/>
<dbReference type="SUPFAM" id="SSF52091">
    <property type="entry name" value="SpoIIaa-like"/>
    <property type="match status" value="1"/>
</dbReference>
<dbReference type="Gene3D" id="3.30.750.24">
    <property type="entry name" value="STAS domain"/>
    <property type="match status" value="1"/>
</dbReference>
<dbReference type="Proteomes" id="UP000839513">
    <property type="component" value="Unassembled WGS sequence"/>
</dbReference>
<organism evidence="4">
    <name type="scientific">Salmonella enterica</name>
    <name type="common">Salmonella choleraesuis</name>
    <dbReference type="NCBI Taxonomy" id="28901"/>
    <lineage>
        <taxon>Bacteria</taxon>
        <taxon>Pseudomonadati</taxon>
        <taxon>Pseudomonadota</taxon>
        <taxon>Gammaproteobacteria</taxon>
        <taxon>Enterobacterales</taxon>
        <taxon>Enterobacteriaceae</taxon>
        <taxon>Salmonella</taxon>
    </lineage>
</organism>
<dbReference type="InterPro" id="IPR036513">
    <property type="entry name" value="STAS_dom_sf"/>
</dbReference>
<evidence type="ECO:0000256" key="2">
    <source>
        <dbReference type="RuleBase" id="RU003749"/>
    </source>
</evidence>
<comment type="caution">
    <text evidence="4">The sequence shown here is derived from an EMBL/GenBank/DDBJ whole genome shotgun (WGS) entry which is preliminary data.</text>
</comment>
<sequence>MNIDTDRQHNVNIMMPSVRRLDASVAAAFKDAIIREIGEDRKDLIIDFSKIDFIDSSGLGMLVSLLKMMNGRGEMTLCALNPGIHNMFTLTRMDRIFRICQDRATALALLNQ</sequence>
<dbReference type="PANTHER" id="PTHR33495">
    <property type="entry name" value="ANTI-SIGMA FACTOR ANTAGONIST TM_1081-RELATED-RELATED"/>
    <property type="match status" value="1"/>
</dbReference>
<dbReference type="EMBL" id="RNUA01000081">
    <property type="protein sequence ID" value="MHS99698.1"/>
    <property type="molecule type" value="Genomic_DNA"/>
</dbReference>
<evidence type="ECO:0000256" key="1">
    <source>
        <dbReference type="ARBA" id="ARBA00009013"/>
    </source>
</evidence>
<dbReference type="CDD" id="cd07043">
    <property type="entry name" value="STAS_anti-anti-sigma_factors"/>
    <property type="match status" value="1"/>
</dbReference>
<dbReference type="GO" id="GO:0043856">
    <property type="term" value="F:anti-sigma factor antagonist activity"/>
    <property type="evidence" value="ECO:0007669"/>
    <property type="project" value="InterPro"/>
</dbReference>
<protein>
    <recommendedName>
        <fullName evidence="2">Anti-sigma factor antagonist</fullName>
    </recommendedName>
</protein>
<reference evidence="4" key="1">
    <citation type="submission" date="2018-11" db="EMBL/GenBank/DDBJ databases">
        <authorList>
            <consortium name="PulseNet: The National Subtyping Network for Foodborne Disease Surveillance"/>
            <person name="Tarr C.L."/>
            <person name="Trees E."/>
            <person name="Katz L.S."/>
            <person name="Carleton-Romer H.A."/>
            <person name="Stroika S."/>
            <person name="Kucerova Z."/>
            <person name="Roache K.F."/>
            <person name="Sabol A.L."/>
            <person name="Besser J."/>
            <person name="Gerner-Smidt P."/>
        </authorList>
    </citation>
    <scope>NUCLEOTIDE SEQUENCE [LARGE SCALE GENOMIC DNA]</scope>
    <source>
        <strain evidence="4">PNUSAS059687</strain>
    </source>
</reference>
<name>A0A3J3C6P7_SALER</name>
<dbReference type="Pfam" id="PF01740">
    <property type="entry name" value="STAS"/>
    <property type="match status" value="1"/>
</dbReference>
<dbReference type="PANTHER" id="PTHR33495:SF2">
    <property type="entry name" value="ANTI-SIGMA FACTOR ANTAGONIST TM_1081-RELATED"/>
    <property type="match status" value="1"/>
</dbReference>
<dbReference type="PROSITE" id="PS50801">
    <property type="entry name" value="STAS"/>
    <property type="match status" value="1"/>
</dbReference>
<comment type="similarity">
    <text evidence="1 2">Belongs to the anti-sigma-factor antagonist family.</text>
</comment>
<evidence type="ECO:0000259" key="3">
    <source>
        <dbReference type="PROSITE" id="PS50801"/>
    </source>
</evidence>
<dbReference type="InterPro" id="IPR003658">
    <property type="entry name" value="Anti-sigma_ant"/>
</dbReference>
<dbReference type="NCBIfam" id="TIGR00377">
    <property type="entry name" value="ant_ant_sig"/>
    <property type="match status" value="1"/>
</dbReference>
<feature type="domain" description="STAS" evidence="3">
    <location>
        <begin position="21"/>
        <end position="110"/>
    </location>
</feature>